<dbReference type="CDD" id="cd13578">
    <property type="entry name" value="PBP2_Bug27"/>
    <property type="match status" value="1"/>
</dbReference>
<reference evidence="4" key="1">
    <citation type="journal article" date="2019" name="Int. J. Syst. Evol. Microbiol.">
        <title>The Global Catalogue of Microorganisms (GCM) 10K type strain sequencing project: providing services to taxonomists for standard genome sequencing and annotation.</title>
        <authorList>
            <consortium name="The Broad Institute Genomics Platform"/>
            <consortium name="The Broad Institute Genome Sequencing Center for Infectious Disease"/>
            <person name="Wu L."/>
            <person name="Ma J."/>
        </authorList>
    </citation>
    <scope>NUCLEOTIDE SEQUENCE [LARGE SCALE GENOMIC DNA]</scope>
    <source>
        <strain evidence="4">JCM 14330</strain>
    </source>
</reference>
<dbReference type="InterPro" id="IPR042100">
    <property type="entry name" value="Bug_dom1"/>
</dbReference>
<keyword evidence="2" id="KW-0732">Signal</keyword>
<organism evidence="3 4">
    <name type="scientific">Pigmentiphaga daeguensis</name>
    <dbReference type="NCBI Taxonomy" id="414049"/>
    <lineage>
        <taxon>Bacteria</taxon>
        <taxon>Pseudomonadati</taxon>
        <taxon>Pseudomonadota</taxon>
        <taxon>Betaproteobacteria</taxon>
        <taxon>Burkholderiales</taxon>
        <taxon>Alcaligenaceae</taxon>
        <taxon>Pigmentiphaga</taxon>
    </lineage>
</organism>
<keyword evidence="4" id="KW-1185">Reference proteome</keyword>
<dbReference type="InterPro" id="IPR005064">
    <property type="entry name" value="BUG"/>
</dbReference>
<dbReference type="PIRSF" id="PIRSF017082">
    <property type="entry name" value="YflP"/>
    <property type="match status" value="1"/>
</dbReference>
<evidence type="ECO:0000313" key="4">
    <source>
        <dbReference type="Proteomes" id="UP001501706"/>
    </source>
</evidence>
<dbReference type="EMBL" id="BAAAEN010000006">
    <property type="protein sequence ID" value="GAA0502925.1"/>
    <property type="molecule type" value="Genomic_DNA"/>
</dbReference>
<dbReference type="Gene3D" id="3.40.190.10">
    <property type="entry name" value="Periplasmic binding protein-like II"/>
    <property type="match status" value="1"/>
</dbReference>
<dbReference type="SUPFAM" id="SSF53850">
    <property type="entry name" value="Periplasmic binding protein-like II"/>
    <property type="match status" value="1"/>
</dbReference>
<comment type="similarity">
    <text evidence="1">Belongs to the UPF0065 (bug) family.</text>
</comment>
<name>A0ABP3LR24_9BURK</name>
<accession>A0ABP3LR24</accession>
<dbReference type="Gene3D" id="3.40.190.150">
    <property type="entry name" value="Bordetella uptake gene, domain 1"/>
    <property type="match status" value="1"/>
</dbReference>
<evidence type="ECO:0000256" key="2">
    <source>
        <dbReference type="SAM" id="SignalP"/>
    </source>
</evidence>
<evidence type="ECO:0000256" key="1">
    <source>
        <dbReference type="ARBA" id="ARBA00006987"/>
    </source>
</evidence>
<dbReference type="PANTHER" id="PTHR42928:SF5">
    <property type="entry name" value="BLR1237 PROTEIN"/>
    <property type="match status" value="1"/>
</dbReference>
<proteinExistence type="inferred from homology"/>
<protein>
    <submittedName>
        <fullName evidence="3">Tripartite tricarboxylate transporter substrate binding protein</fullName>
    </submittedName>
</protein>
<gene>
    <name evidence="3" type="ORF">GCM10009097_19700</name>
</gene>
<feature type="chain" id="PRO_5045514370" evidence="2">
    <location>
        <begin position="38"/>
        <end position="337"/>
    </location>
</feature>
<dbReference type="Pfam" id="PF03401">
    <property type="entry name" value="TctC"/>
    <property type="match status" value="1"/>
</dbReference>
<comment type="caution">
    <text evidence="3">The sequence shown here is derived from an EMBL/GenBank/DDBJ whole genome shotgun (WGS) entry which is preliminary data.</text>
</comment>
<sequence length="337" mass="34630">MKIVPPAPVSLLCRPGRRAACLAVALACCAGPAQVLAQEAFPSRPITLIVPNPPGGSNDVFARAIGKRLGDALGQPVVVDNKAGAGGSVGAGLAARAQPDGYTLLFVSSTYTTNAAIQTSLPFDAVHAFAPVAMVAKGPMILTVNNELPVKTPQDLLALAKNQPGKLNYASSGVGSINHFATHQYAQVAGVQMTHVPYKGMAPAINDLIGGHIQVLIASGPSILPTVKAGKVRALGVTSATPSAVAPGLAPLAANGAPGYESGLWWGILAPAGTPASVVARLNTEINRILGLDEIKDLLLREGAEPDPKTPDAFGAQLRGDIEQWRRVARQANIKAE</sequence>
<feature type="signal peptide" evidence="2">
    <location>
        <begin position="1"/>
        <end position="37"/>
    </location>
</feature>
<evidence type="ECO:0000313" key="3">
    <source>
        <dbReference type="EMBL" id="GAA0502925.1"/>
    </source>
</evidence>
<dbReference type="PANTHER" id="PTHR42928">
    <property type="entry name" value="TRICARBOXYLATE-BINDING PROTEIN"/>
    <property type="match status" value="1"/>
</dbReference>
<dbReference type="Proteomes" id="UP001501706">
    <property type="component" value="Unassembled WGS sequence"/>
</dbReference>